<proteinExistence type="predicted"/>
<protein>
    <submittedName>
        <fullName evidence="1">Uncharacterized protein</fullName>
    </submittedName>
</protein>
<gene>
    <name evidence="1" type="ORF">DM860_006522</name>
</gene>
<reference evidence="1 2" key="1">
    <citation type="submission" date="2018-06" db="EMBL/GenBank/DDBJ databases">
        <title>The Genome of Cuscuta australis (Dodder) Provides Insight into the Evolution of Plant Parasitism.</title>
        <authorList>
            <person name="Liu H."/>
        </authorList>
    </citation>
    <scope>NUCLEOTIDE SEQUENCE [LARGE SCALE GENOMIC DNA]</scope>
    <source>
        <strain evidence="2">cv. Yunnan</strain>
        <tissue evidence="1">Vines</tissue>
    </source>
</reference>
<sequence>MASTRMTGNLISRLFPKIGPPRSSNPKLLPRISVAQITFCVAQNVEQRWRALLTTNPDVNGDRHGAAFYNASPYLGVAERPRHFTLGAISQMAIAINNYDLLPLKSFTISAILSRTDFEIVLYQILARANFLLFLCVEDELDTTRPKGI</sequence>
<name>A0A328D3Q8_9ASTE</name>
<evidence type="ECO:0000313" key="2">
    <source>
        <dbReference type="Proteomes" id="UP000249390"/>
    </source>
</evidence>
<organism evidence="1 2">
    <name type="scientific">Cuscuta australis</name>
    <dbReference type="NCBI Taxonomy" id="267555"/>
    <lineage>
        <taxon>Eukaryota</taxon>
        <taxon>Viridiplantae</taxon>
        <taxon>Streptophyta</taxon>
        <taxon>Embryophyta</taxon>
        <taxon>Tracheophyta</taxon>
        <taxon>Spermatophyta</taxon>
        <taxon>Magnoliopsida</taxon>
        <taxon>eudicotyledons</taxon>
        <taxon>Gunneridae</taxon>
        <taxon>Pentapetalae</taxon>
        <taxon>asterids</taxon>
        <taxon>lamiids</taxon>
        <taxon>Solanales</taxon>
        <taxon>Convolvulaceae</taxon>
        <taxon>Cuscuteae</taxon>
        <taxon>Cuscuta</taxon>
        <taxon>Cuscuta subgen. Grammica</taxon>
        <taxon>Cuscuta sect. Cleistogrammica</taxon>
    </lineage>
</organism>
<dbReference type="EMBL" id="NQVE01000194">
    <property type="protein sequence ID" value="RAL40452.1"/>
    <property type="molecule type" value="Genomic_DNA"/>
</dbReference>
<evidence type="ECO:0000313" key="1">
    <source>
        <dbReference type="EMBL" id="RAL40452.1"/>
    </source>
</evidence>
<dbReference type="AlphaFoldDB" id="A0A328D3Q8"/>
<keyword evidence="2" id="KW-1185">Reference proteome</keyword>
<comment type="caution">
    <text evidence="1">The sequence shown here is derived from an EMBL/GenBank/DDBJ whole genome shotgun (WGS) entry which is preliminary data.</text>
</comment>
<accession>A0A328D3Q8</accession>
<dbReference type="Proteomes" id="UP000249390">
    <property type="component" value="Unassembled WGS sequence"/>
</dbReference>